<sequence>MLLGFISSLLATSSPPSLHNPSSRVILLDLVKTGRKVEIRGTPLFMAPESINNNVYKPPRNISDLGCAVIEMLTRTWICKSAATTLARPSSSC</sequence>
<dbReference type="Proteomes" id="UP001497516">
    <property type="component" value="Chromosome 7"/>
</dbReference>
<dbReference type="Gene3D" id="1.10.510.10">
    <property type="entry name" value="Transferase(Phosphotransferase) domain 1"/>
    <property type="match status" value="1"/>
</dbReference>
<reference evidence="1 2" key="1">
    <citation type="submission" date="2024-04" db="EMBL/GenBank/DDBJ databases">
        <authorList>
            <person name="Fracassetti M."/>
        </authorList>
    </citation>
    <scope>NUCLEOTIDE SEQUENCE [LARGE SCALE GENOMIC DNA]</scope>
</reference>
<dbReference type="SUPFAM" id="SSF56112">
    <property type="entry name" value="Protein kinase-like (PK-like)"/>
    <property type="match status" value="1"/>
</dbReference>
<dbReference type="EMBL" id="OZ034820">
    <property type="protein sequence ID" value="CAL1400004.1"/>
    <property type="molecule type" value="Genomic_DNA"/>
</dbReference>
<organism evidence="1 2">
    <name type="scientific">Linum trigynum</name>
    <dbReference type="NCBI Taxonomy" id="586398"/>
    <lineage>
        <taxon>Eukaryota</taxon>
        <taxon>Viridiplantae</taxon>
        <taxon>Streptophyta</taxon>
        <taxon>Embryophyta</taxon>
        <taxon>Tracheophyta</taxon>
        <taxon>Spermatophyta</taxon>
        <taxon>Magnoliopsida</taxon>
        <taxon>eudicotyledons</taxon>
        <taxon>Gunneridae</taxon>
        <taxon>Pentapetalae</taxon>
        <taxon>rosids</taxon>
        <taxon>fabids</taxon>
        <taxon>Malpighiales</taxon>
        <taxon>Linaceae</taxon>
        <taxon>Linum</taxon>
    </lineage>
</organism>
<gene>
    <name evidence="1" type="ORF">LTRI10_LOCUS40159</name>
</gene>
<evidence type="ECO:0000313" key="1">
    <source>
        <dbReference type="EMBL" id="CAL1400004.1"/>
    </source>
</evidence>
<protein>
    <recommendedName>
        <fullName evidence="3">Protein kinase domain-containing protein</fullName>
    </recommendedName>
</protein>
<proteinExistence type="predicted"/>
<keyword evidence="2" id="KW-1185">Reference proteome</keyword>
<evidence type="ECO:0008006" key="3">
    <source>
        <dbReference type="Google" id="ProtNLM"/>
    </source>
</evidence>
<dbReference type="InterPro" id="IPR011009">
    <property type="entry name" value="Kinase-like_dom_sf"/>
</dbReference>
<evidence type="ECO:0000313" key="2">
    <source>
        <dbReference type="Proteomes" id="UP001497516"/>
    </source>
</evidence>
<accession>A0AAV2FNT4</accession>
<dbReference type="AlphaFoldDB" id="A0AAV2FNT4"/>
<name>A0AAV2FNT4_9ROSI</name>